<organism evidence="2 3">
    <name type="scientific">Tepidibacter thalassicus DSM 15285</name>
    <dbReference type="NCBI Taxonomy" id="1123350"/>
    <lineage>
        <taxon>Bacteria</taxon>
        <taxon>Bacillati</taxon>
        <taxon>Bacillota</taxon>
        <taxon>Clostridia</taxon>
        <taxon>Peptostreptococcales</taxon>
        <taxon>Peptostreptococcaceae</taxon>
        <taxon>Tepidibacter</taxon>
    </lineage>
</organism>
<evidence type="ECO:0000313" key="2">
    <source>
        <dbReference type="EMBL" id="SHH01653.1"/>
    </source>
</evidence>
<evidence type="ECO:0000313" key="3">
    <source>
        <dbReference type="Proteomes" id="UP000242520"/>
    </source>
</evidence>
<evidence type="ECO:0000256" key="1">
    <source>
        <dbReference type="SAM" id="Phobius"/>
    </source>
</evidence>
<sequence length="47" mass="5636">MIIHYNFVVWIILIIILISIQYSINKVIVLLKDIKNILMQLNIKDRL</sequence>
<keyword evidence="1" id="KW-1133">Transmembrane helix</keyword>
<feature type="transmembrane region" description="Helical" evidence="1">
    <location>
        <begin position="7"/>
        <end position="24"/>
    </location>
</feature>
<protein>
    <submittedName>
        <fullName evidence="2">Uncharacterized protein</fullName>
    </submittedName>
</protein>
<name>A0A1M5PKC6_9FIRM</name>
<reference evidence="3" key="1">
    <citation type="submission" date="2016-11" db="EMBL/GenBank/DDBJ databases">
        <authorList>
            <person name="Varghese N."/>
            <person name="Submissions S."/>
        </authorList>
    </citation>
    <scope>NUCLEOTIDE SEQUENCE [LARGE SCALE GENOMIC DNA]</scope>
    <source>
        <strain evidence="3">DSM 15285</strain>
    </source>
</reference>
<keyword evidence="1" id="KW-0472">Membrane</keyword>
<dbReference type="RefSeq" id="WP_178137430.1">
    <property type="nucleotide sequence ID" value="NZ_FQXH01000006.1"/>
</dbReference>
<keyword evidence="1" id="KW-0812">Transmembrane</keyword>
<dbReference type="EMBL" id="FQXH01000006">
    <property type="protein sequence ID" value="SHH01653.1"/>
    <property type="molecule type" value="Genomic_DNA"/>
</dbReference>
<dbReference type="Proteomes" id="UP000242520">
    <property type="component" value="Unassembled WGS sequence"/>
</dbReference>
<gene>
    <name evidence="2" type="ORF">SAMN02744040_00516</name>
</gene>
<dbReference type="STRING" id="1123350.SAMN02744040_00516"/>
<accession>A0A1M5PKC6</accession>
<proteinExistence type="predicted"/>
<dbReference type="AlphaFoldDB" id="A0A1M5PKC6"/>
<keyword evidence="3" id="KW-1185">Reference proteome</keyword>